<organism evidence="2 3">
    <name type="scientific">Kipferlia bialata</name>
    <dbReference type="NCBI Taxonomy" id="797122"/>
    <lineage>
        <taxon>Eukaryota</taxon>
        <taxon>Metamonada</taxon>
        <taxon>Carpediemonas-like organisms</taxon>
        <taxon>Kipferlia</taxon>
    </lineage>
</organism>
<feature type="non-terminal residue" evidence="2">
    <location>
        <position position="1"/>
    </location>
</feature>
<feature type="region of interest" description="Disordered" evidence="1">
    <location>
        <begin position="1"/>
        <end position="79"/>
    </location>
</feature>
<accession>A0A9K3GKB2</accession>
<feature type="compositionally biased region" description="Basic and acidic residues" evidence="1">
    <location>
        <begin position="102"/>
        <end position="111"/>
    </location>
</feature>
<sequence length="121" mass="12249">MADKDILTSLGTSGQATASPPPQDNGATLFDDVDFEYGDPVETGDFYENGAAAPPVPPPAPAAPETEAVTPQEADAATGGNAMDSVVGAVKNMRFVQAPAHGSHDDGKPDPVAEVPEGCTK</sequence>
<dbReference type="EMBL" id="BDIP01001927">
    <property type="protein sequence ID" value="GIQ85410.1"/>
    <property type="molecule type" value="Genomic_DNA"/>
</dbReference>
<gene>
    <name evidence="2" type="ORF">KIPB_007069</name>
</gene>
<proteinExistence type="predicted"/>
<keyword evidence="3" id="KW-1185">Reference proteome</keyword>
<reference evidence="2 3" key="1">
    <citation type="journal article" date="2018" name="PLoS ONE">
        <title>The draft genome of Kipferlia bialata reveals reductive genome evolution in fornicate parasites.</title>
        <authorList>
            <person name="Tanifuji G."/>
            <person name="Takabayashi S."/>
            <person name="Kume K."/>
            <person name="Takagi M."/>
            <person name="Nakayama T."/>
            <person name="Kamikawa R."/>
            <person name="Inagaki Y."/>
            <person name="Hashimoto T."/>
        </authorList>
    </citation>
    <scope>NUCLEOTIDE SEQUENCE [LARGE SCALE GENOMIC DNA]</scope>
    <source>
        <strain evidence="2">NY0173</strain>
    </source>
</reference>
<evidence type="ECO:0000313" key="2">
    <source>
        <dbReference type="EMBL" id="GIQ85410.1"/>
    </source>
</evidence>
<dbReference type="Proteomes" id="UP000265618">
    <property type="component" value="Unassembled WGS sequence"/>
</dbReference>
<protein>
    <submittedName>
        <fullName evidence="2">Uncharacterized protein</fullName>
    </submittedName>
</protein>
<feature type="compositionally biased region" description="Polar residues" evidence="1">
    <location>
        <begin position="9"/>
        <end position="18"/>
    </location>
</feature>
<comment type="caution">
    <text evidence="2">The sequence shown here is derived from an EMBL/GenBank/DDBJ whole genome shotgun (WGS) entry which is preliminary data.</text>
</comment>
<name>A0A9K3GKB2_9EUKA</name>
<feature type="region of interest" description="Disordered" evidence="1">
    <location>
        <begin position="97"/>
        <end position="121"/>
    </location>
</feature>
<evidence type="ECO:0000313" key="3">
    <source>
        <dbReference type="Proteomes" id="UP000265618"/>
    </source>
</evidence>
<dbReference type="AlphaFoldDB" id="A0A9K3GKB2"/>
<evidence type="ECO:0000256" key="1">
    <source>
        <dbReference type="SAM" id="MobiDB-lite"/>
    </source>
</evidence>